<keyword evidence="4 11" id="KW-1133">Transmembrane helix</keyword>
<name>A0AAE0ZIY0_9GAST</name>
<dbReference type="EMBL" id="JAWDGP010003856">
    <property type="protein sequence ID" value="KAK3770284.1"/>
    <property type="molecule type" value="Genomic_DNA"/>
</dbReference>
<keyword evidence="7" id="KW-0675">Receptor</keyword>
<feature type="compositionally biased region" description="Polar residues" evidence="10">
    <location>
        <begin position="248"/>
        <end position="265"/>
    </location>
</feature>
<keyword evidence="9" id="KW-0807">Transducer</keyword>
<dbReference type="PROSITE" id="PS50262">
    <property type="entry name" value="G_PROTEIN_RECEP_F1_2"/>
    <property type="match status" value="1"/>
</dbReference>
<evidence type="ECO:0000256" key="4">
    <source>
        <dbReference type="ARBA" id="ARBA00022989"/>
    </source>
</evidence>
<dbReference type="Pfam" id="PF00001">
    <property type="entry name" value="7tm_1"/>
    <property type="match status" value="1"/>
</dbReference>
<keyword evidence="2" id="KW-1003">Cell membrane</keyword>
<dbReference type="GO" id="GO:0005886">
    <property type="term" value="C:plasma membrane"/>
    <property type="evidence" value="ECO:0007669"/>
    <property type="project" value="UniProtKB-SubCell"/>
</dbReference>
<evidence type="ECO:0000256" key="7">
    <source>
        <dbReference type="ARBA" id="ARBA00023170"/>
    </source>
</evidence>
<evidence type="ECO:0000256" key="10">
    <source>
        <dbReference type="SAM" id="MobiDB-lite"/>
    </source>
</evidence>
<feature type="transmembrane region" description="Helical" evidence="11">
    <location>
        <begin position="90"/>
        <end position="118"/>
    </location>
</feature>
<dbReference type="Proteomes" id="UP001283361">
    <property type="component" value="Unassembled WGS sequence"/>
</dbReference>
<evidence type="ECO:0000313" key="14">
    <source>
        <dbReference type="Proteomes" id="UP001283361"/>
    </source>
</evidence>
<evidence type="ECO:0000256" key="9">
    <source>
        <dbReference type="ARBA" id="ARBA00023224"/>
    </source>
</evidence>
<feature type="domain" description="G-protein coupled receptors family 1 profile" evidence="12">
    <location>
        <begin position="33"/>
        <end position="425"/>
    </location>
</feature>
<accession>A0AAE0ZIY0</accession>
<gene>
    <name evidence="13" type="ORF">RRG08_029939</name>
</gene>
<keyword evidence="5" id="KW-0297">G-protein coupled receptor</keyword>
<evidence type="ECO:0000259" key="12">
    <source>
        <dbReference type="PROSITE" id="PS50262"/>
    </source>
</evidence>
<dbReference type="SUPFAM" id="SSF81321">
    <property type="entry name" value="Family A G protein-coupled receptor-like"/>
    <property type="match status" value="1"/>
</dbReference>
<dbReference type="Gene3D" id="1.20.1070.10">
    <property type="entry name" value="Rhodopsin 7-helix transmembrane proteins"/>
    <property type="match status" value="2"/>
</dbReference>
<feature type="region of interest" description="Disordered" evidence="10">
    <location>
        <begin position="247"/>
        <end position="281"/>
    </location>
</feature>
<evidence type="ECO:0000256" key="3">
    <source>
        <dbReference type="ARBA" id="ARBA00022692"/>
    </source>
</evidence>
<dbReference type="InterPro" id="IPR017452">
    <property type="entry name" value="GPCR_Rhodpsn_7TM"/>
</dbReference>
<sequence length="447" mass="49335">MDNSTNGSVIEGPSNMQYSSSHNIWYGIFGFIANSLSVILVLFCKCLRTHQKISILSLVFNDLVFMASLTIYGLLPVVGQMNVVRKLCWFLVYFTLATHTVAYMSISHITFISYLAVFKPLQFRDLTGTARTLTTVVCIWIASWLFVLICIRFDLPVNEKGCSLYLLVSGVGWITWVTVPILCAGLVTVVNMKILFYLKNSGNVRKSRVAPRVTPSNCGIPALCGLGDEPRREVSLPGHSPLIMHVRPSSSNQPNLSEHLSNTASPYHGREGGSDNPLHANESRKLSCHSAFAQKKEIAEAAGLELLHVPTTPARNRNDKENNLSETRSNIRAIIDSSNCASRNANLGSTLTNLRVGQSNRRISKATITLVLLTLSSCLLSLPEVIFCLVLAVQPEGRTDIANSNVAKFCKLSAGINALMNPAVYCWRLINWSNLRSYVVSKWRAMV</sequence>
<evidence type="ECO:0000256" key="11">
    <source>
        <dbReference type="SAM" id="Phobius"/>
    </source>
</evidence>
<evidence type="ECO:0000313" key="13">
    <source>
        <dbReference type="EMBL" id="KAK3770284.1"/>
    </source>
</evidence>
<dbReference type="PANTHER" id="PTHR24246:SF27">
    <property type="entry name" value="ADENOSINE RECEPTOR, ISOFORM A"/>
    <property type="match status" value="1"/>
</dbReference>
<evidence type="ECO:0000256" key="8">
    <source>
        <dbReference type="ARBA" id="ARBA00023180"/>
    </source>
</evidence>
<dbReference type="GO" id="GO:0004930">
    <property type="term" value="F:G protein-coupled receptor activity"/>
    <property type="evidence" value="ECO:0007669"/>
    <property type="project" value="UniProtKB-KW"/>
</dbReference>
<dbReference type="CDD" id="cd00637">
    <property type="entry name" value="7tm_classA_rhodopsin-like"/>
    <property type="match status" value="1"/>
</dbReference>
<protein>
    <recommendedName>
        <fullName evidence="12">G-protein coupled receptors family 1 profile domain-containing protein</fullName>
    </recommendedName>
</protein>
<feature type="transmembrane region" description="Helical" evidence="11">
    <location>
        <begin position="173"/>
        <end position="198"/>
    </location>
</feature>
<dbReference type="AlphaFoldDB" id="A0AAE0ZIY0"/>
<organism evidence="13 14">
    <name type="scientific">Elysia crispata</name>
    <name type="common">lettuce slug</name>
    <dbReference type="NCBI Taxonomy" id="231223"/>
    <lineage>
        <taxon>Eukaryota</taxon>
        <taxon>Metazoa</taxon>
        <taxon>Spiralia</taxon>
        <taxon>Lophotrochozoa</taxon>
        <taxon>Mollusca</taxon>
        <taxon>Gastropoda</taxon>
        <taxon>Heterobranchia</taxon>
        <taxon>Euthyneura</taxon>
        <taxon>Panpulmonata</taxon>
        <taxon>Sacoglossa</taxon>
        <taxon>Placobranchoidea</taxon>
        <taxon>Plakobranchidae</taxon>
        <taxon>Elysia</taxon>
    </lineage>
</organism>
<evidence type="ECO:0000256" key="2">
    <source>
        <dbReference type="ARBA" id="ARBA00022475"/>
    </source>
</evidence>
<feature type="transmembrane region" description="Helical" evidence="11">
    <location>
        <begin position="55"/>
        <end position="78"/>
    </location>
</feature>
<evidence type="ECO:0000256" key="6">
    <source>
        <dbReference type="ARBA" id="ARBA00023136"/>
    </source>
</evidence>
<dbReference type="PANTHER" id="PTHR24246">
    <property type="entry name" value="OLFACTORY RECEPTOR AND ADENOSINE RECEPTOR"/>
    <property type="match status" value="1"/>
</dbReference>
<feature type="transmembrane region" description="Helical" evidence="11">
    <location>
        <begin position="370"/>
        <end position="393"/>
    </location>
</feature>
<keyword evidence="6 11" id="KW-0472">Membrane</keyword>
<feature type="transmembrane region" description="Helical" evidence="11">
    <location>
        <begin position="130"/>
        <end position="153"/>
    </location>
</feature>
<keyword evidence="3 11" id="KW-0812">Transmembrane</keyword>
<keyword evidence="8" id="KW-0325">Glycoprotein</keyword>
<comment type="caution">
    <text evidence="13">The sequence shown here is derived from an EMBL/GenBank/DDBJ whole genome shotgun (WGS) entry which is preliminary data.</text>
</comment>
<reference evidence="13" key="1">
    <citation type="journal article" date="2023" name="G3 (Bethesda)">
        <title>A reference genome for the long-term kleptoplast-retaining sea slug Elysia crispata morphotype clarki.</title>
        <authorList>
            <person name="Eastman K.E."/>
            <person name="Pendleton A.L."/>
            <person name="Shaikh M.A."/>
            <person name="Suttiyut T."/>
            <person name="Ogas R."/>
            <person name="Tomko P."/>
            <person name="Gavelis G."/>
            <person name="Widhalm J.R."/>
            <person name="Wisecaver J.H."/>
        </authorList>
    </citation>
    <scope>NUCLEOTIDE SEQUENCE</scope>
    <source>
        <strain evidence="13">ECLA1</strain>
    </source>
</reference>
<keyword evidence="14" id="KW-1185">Reference proteome</keyword>
<dbReference type="InterPro" id="IPR000276">
    <property type="entry name" value="GPCR_Rhodpsn"/>
</dbReference>
<comment type="subcellular location">
    <subcellularLocation>
        <location evidence="1">Cell membrane</location>
        <topology evidence="1">Multi-pass membrane protein</topology>
    </subcellularLocation>
</comment>
<feature type="transmembrane region" description="Helical" evidence="11">
    <location>
        <begin position="24"/>
        <end position="43"/>
    </location>
</feature>
<proteinExistence type="predicted"/>
<evidence type="ECO:0000256" key="1">
    <source>
        <dbReference type="ARBA" id="ARBA00004651"/>
    </source>
</evidence>
<evidence type="ECO:0000256" key="5">
    <source>
        <dbReference type="ARBA" id="ARBA00023040"/>
    </source>
</evidence>